<evidence type="ECO:0000313" key="2">
    <source>
        <dbReference type="EMBL" id="SVC89680.1"/>
    </source>
</evidence>
<organism evidence="2">
    <name type="scientific">marine metagenome</name>
    <dbReference type="NCBI Taxonomy" id="408172"/>
    <lineage>
        <taxon>unclassified sequences</taxon>
        <taxon>metagenomes</taxon>
        <taxon>ecological metagenomes</taxon>
    </lineage>
</organism>
<evidence type="ECO:0000259" key="1">
    <source>
        <dbReference type="Pfam" id="PF13182"/>
    </source>
</evidence>
<feature type="non-terminal residue" evidence="2">
    <location>
        <position position="1"/>
    </location>
</feature>
<feature type="non-terminal residue" evidence="2">
    <location>
        <position position="47"/>
    </location>
</feature>
<dbReference type="InterPro" id="IPR025248">
    <property type="entry name" value="DUF4007"/>
</dbReference>
<accession>A0A382QXN6</accession>
<gene>
    <name evidence="2" type="ORF">METZ01_LOCUS342534</name>
</gene>
<dbReference type="EMBL" id="UINC01117326">
    <property type="protein sequence ID" value="SVC89680.1"/>
    <property type="molecule type" value="Genomic_DNA"/>
</dbReference>
<dbReference type="Pfam" id="PF13182">
    <property type="entry name" value="DUF4007"/>
    <property type="match status" value="1"/>
</dbReference>
<sequence>VKLEVACIKKFSRHEKFAPRYLWPKKAYDSCSDSPELFNTDLEIDEL</sequence>
<proteinExistence type="predicted"/>
<dbReference type="AlphaFoldDB" id="A0A382QXN6"/>
<feature type="domain" description="DUF4007" evidence="1">
    <location>
        <begin position="11"/>
        <end position="47"/>
    </location>
</feature>
<reference evidence="2" key="1">
    <citation type="submission" date="2018-05" db="EMBL/GenBank/DDBJ databases">
        <authorList>
            <person name="Lanie J.A."/>
            <person name="Ng W.-L."/>
            <person name="Kazmierczak K.M."/>
            <person name="Andrzejewski T.M."/>
            <person name="Davidsen T.M."/>
            <person name="Wayne K.J."/>
            <person name="Tettelin H."/>
            <person name="Glass J.I."/>
            <person name="Rusch D."/>
            <person name="Podicherti R."/>
            <person name="Tsui H.-C.T."/>
            <person name="Winkler M.E."/>
        </authorList>
    </citation>
    <scope>NUCLEOTIDE SEQUENCE</scope>
</reference>
<name>A0A382QXN6_9ZZZZ</name>
<protein>
    <recommendedName>
        <fullName evidence="1">DUF4007 domain-containing protein</fullName>
    </recommendedName>
</protein>